<dbReference type="InterPro" id="IPR001650">
    <property type="entry name" value="Helicase_C-like"/>
</dbReference>
<comment type="subunit">
    <text evidence="2">Forms a heterotetramer with UvrA during the search for lesions. Interacts with UvrC in an incision complex.</text>
</comment>
<dbReference type="PANTHER" id="PTHR24029">
    <property type="entry name" value="UVRABC SYSTEM PROTEIN B"/>
    <property type="match status" value="1"/>
</dbReference>
<dbReference type="GO" id="GO:0016887">
    <property type="term" value="F:ATP hydrolysis activity"/>
    <property type="evidence" value="ECO:0007669"/>
    <property type="project" value="InterPro"/>
</dbReference>
<dbReference type="Pfam" id="PF00271">
    <property type="entry name" value="Helicase_C"/>
    <property type="match status" value="1"/>
</dbReference>
<dbReference type="AlphaFoldDB" id="A0AAD9J628"/>
<dbReference type="PROSITE" id="PS50151">
    <property type="entry name" value="UVR"/>
    <property type="match status" value="1"/>
</dbReference>
<dbReference type="InterPro" id="IPR036876">
    <property type="entry name" value="UVR_dom_sf"/>
</dbReference>
<proteinExistence type="inferred from homology"/>
<dbReference type="GO" id="GO:0005524">
    <property type="term" value="F:ATP binding"/>
    <property type="evidence" value="ECO:0007669"/>
    <property type="project" value="InterPro"/>
</dbReference>
<dbReference type="Pfam" id="PF12344">
    <property type="entry name" value="UvrB"/>
    <property type="match status" value="1"/>
</dbReference>
<dbReference type="GO" id="GO:0009380">
    <property type="term" value="C:excinuclease repair complex"/>
    <property type="evidence" value="ECO:0007669"/>
    <property type="project" value="InterPro"/>
</dbReference>
<dbReference type="GO" id="GO:0003677">
    <property type="term" value="F:DNA binding"/>
    <property type="evidence" value="ECO:0007669"/>
    <property type="project" value="InterPro"/>
</dbReference>
<dbReference type="EMBL" id="JAODUP010000583">
    <property type="protein sequence ID" value="KAK2146822.1"/>
    <property type="molecule type" value="Genomic_DNA"/>
</dbReference>
<evidence type="ECO:0000259" key="4">
    <source>
        <dbReference type="PROSITE" id="PS50151"/>
    </source>
</evidence>
<keyword evidence="7" id="KW-1185">Reference proteome</keyword>
<evidence type="ECO:0000256" key="1">
    <source>
        <dbReference type="ARBA" id="ARBA00008533"/>
    </source>
</evidence>
<dbReference type="Gene3D" id="3.40.50.300">
    <property type="entry name" value="P-loop containing nucleotide triphosphate hydrolases"/>
    <property type="match status" value="2"/>
</dbReference>
<dbReference type="InterPro" id="IPR027417">
    <property type="entry name" value="P-loop_NTPase"/>
</dbReference>
<dbReference type="CDD" id="cd18790">
    <property type="entry name" value="SF2_C_UvrB"/>
    <property type="match status" value="1"/>
</dbReference>
<dbReference type="Proteomes" id="UP001208570">
    <property type="component" value="Unassembled WGS sequence"/>
</dbReference>
<gene>
    <name evidence="6" type="ORF">LSH36_583g02039</name>
</gene>
<dbReference type="SMART" id="SM00490">
    <property type="entry name" value="HELICc"/>
    <property type="match status" value="1"/>
</dbReference>
<sequence length="413" mass="47698">MEQERIKAAVTRIKDELKSRLHYFDVQNKIVERQRLYSRAMYDIALLEEMGFCPGIENYSRIFDGRQEGQAPHVLLDYYPDEFLVLIDESHATLPQLRGMYNGDRARKQTLVEHGFRLPSALDNRPLVLKEFEQKIHRCIFISATPGKEERKRSENIVEQIIRPTGLIDPAVEIRATKGQIEDLYGEIKSRTKSNERVLITTLTKRMAEDLTTYFVEAGLKVRYLHSEVETVERVEILTDLRSGQFDILIGVNLLREGLDLPEVSLVAILDADKIGFLRSETALIQTIGRASRNIHGNVIMYADTVSAAMKEAIAETKRRRKIQMAYNKKHHIKPKTVEKSIQTIIKREKKKKNTAIHTSLELLKKSCNVTVPAERKKLIHILTQQMLESAKRMAYEEAMVFRDEIKELERSL</sequence>
<feature type="domain" description="Helicase C-terminal" evidence="5">
    <location>
        <begin position="180"/>
        <end position="342"/>
    </location>
</feature>
<comment type="similarity">
    <text evidence="1">Belongs to the UvrB family.</text>
</comment>
<dbReference type="InterPro" id="IPR004807">
    <property type="entry name" value="UvrB"/>
</dbReference>
<dbReference type="InterPro" id="IPR001943">
    <property type="entry name" value="UVR_dom"/>
</dbReference>
<evidence type="ECO:0000313" key="6">
    <source>
        <dbReference type="EMBL" id="KAK2146822.1"/>
    </source>
</evidence>
<evidence type="ECO:0000259" key="5">
    <source>
        <dbReference type="PROSITE" id="PS51194"/>
    </source>
</evidence>
<reference evidence="6" key="1">
    <citation type="journal article" date="2023" name="Mol. Biol. Evol.">
        <title>Third-Generation Sequencing Reveals the Adaptive Role of the Epigenome in Three Deep-Sea Polychaetes.</title>
        <authorList>
            <person name="Perez M."/>
            <person name="Aroh O."/>
            <person name="Sun Y."/>
            <person name="Lan Y."/>
            <person name="Juniper S.K."/>
            <person name="Young C.R."/>
            <person name="Angers B."/>
            <person name="Qian P.Y."/>
        </authorList>
    </citation>
    <scope>NUCLEOTIDE SEQUENCE</scope>
    <source>
        <strain evidence="6">P08H-3</strain>
    </source>
</reference>
<dbReference type="GO" id="GO:0006289">
    <property type="term" value="P:nucleotide-excision repair"/>
    <property type="evidence" value="ECO:0007669"/>
    <property type="project" value="InterPro"/>
</dbReference>
<evidence type="ECO:0000313" key="7">
    <source>
        <dbReference type="Proteomes" id="UP001208570"/>
    </source>
</evidence>
<dbReference type="PROSITE" id="PS51194">
    <property type="entry name" value="HELICASE_CTER"/>
    <property type="match status" value="1"/>
</dbReference>
<name>A0AAD9J628_9ANNE</name>
<dbReference type="PANTHER" id="PTHR24029:SF0">
    <property type="entry name" value="UVRABC SYSTEM PROTEIN B"/>
    <property type="match status" value="1"/>
</dbReference>
<evidence type="ECO:0000256" key="2">
    <source>
        <dbReference type="ARBA" id="ARBA00026033"/>
    </source>
</evidence>
<accession>A0AAD9J628</accession>
<evidence type="ECO:0000256" key="3">
    <source>
        <dbReference type="ARBA" id="ARBA00029504"/>
    </source>
</evidence>
<comment type="caution">
    <text evidence="6">The sequence shown here is derived from an EMBL/GenBank/DDBJ whole genome shotgun (WGS) entry which is preliminary data.</text>
</comment>
<feature type="domain" description="UVR" evidence="4">
    <location>
        <begin position="377"/>
        <end position="412"/>
    </location>
</feature>
<dbReference type="SUPFAM" id="SSF46600">
    <property type="entry name" value="C-terminal UvrC-binding domain of UvrB"/>
    <property type="match status" value="1"/>
</dbReference>
<organism evidence="6 7">
    <name type="scientific">Paralvinella palmiformis</name>
    <dbReference type="NCBI Taxonomy" id="53620"/>
    <lineage>
        <taxon>Eukaryota</taxon>
        <taxon>Metazoa</taxon>
        <taxon>Spiralia</taxon>
        <taxon>Lophotrochozoa</taxon>
        <taxon>Annelida</taxon>
        <taxon>Polychaeta</taxon>
        <taxon>Sedentaria</taxon>
        <taxon>Canalipalpata</taxon>
        <taxon>Terebellida</taxon>
        <taxon>Terebelliformia</taxon>
        <taxon>Alvinellidae</taxon>
        <taxon>Paralvinella</taxon>
    </lineage>
</organism>
<dbReference type="Pfam" id="PF02151">
    <property type="entry name" value="UVR"/>
    <property type="match status" value="1"/>
</dbReference>
<protein>
    <recommendedName>
        <fullName evidence="3">UvrABC system protein B</fullName>
    </recommendedName>
</protein>
<dbReference type="InterPro" id="IPR024759">
    <property type="entry name" value="UvrB_YAD/RRR_dom"/>
</dbReference>
<dbReference type="Gene3D" id="4.10.860.10">
    <property type="entry name" value="UVR domain"/>
    <property type="match status" value="1"/>
</dbReference>
<dbReference type="SUPFAM" id="SSF52540">
    <property type="entry name" value="P-loop containing nucleoside triphosphate hydrolases"/>
    <property type="match status" value="2"/>
</dbReference>